<feature type="domain" description="Alfin N-terminal" evidence="4">
    <location>
        <begin position="556"/>
        <end position="655"/>
    </location>
</feature>
<feature type="repeat" description="PPR" evidence="2">
    <location>
        <begin position="261"/>
        <end position="295"/>
    </location>
</feature>
<dbReference type="Pfam" id="PF12165">
    <property type="entry name" value="Alfin"/>
    <property type="match status" value="1"/>
</dbReference>
<dbReference type="PANTHER" id="PTHR45613">
    <property type="entry name" value="PENTATRICOPEPTIDE REPEAT-CONTAINING PROTEIN"/>
    <property type="match status" value="1"/>
</dbReference>
<sequence>MAAPGRALTNPFHTSTNQSPVTFITSLLQSLNPQTPNPSNLSSAPLNQFSPHLNPSLVIQVIQNQTNPYHALFFFKWASNPDPNPNNYSHTFKCYLAITDLLLSHSLFSTASTLLQESNKLSEFLLGKFITAQGGRGDVRAAIDWFHKAKLIESGRCLFSYNAILGVLVRANRIGLAKAIYDQIVKECLVTPNASTYTIMIRGYCKMGEMENAQKVFDEMVCQPNLITYNTMINGFCKNGDFDSARRFFGQTMEAKDSLPDTATYTTMIDGYCKKGELGEAMKCMDEMVKQGCEPNVLTYNALIHGLCLSGNVNEAKRMMTRMRLNGVKDDIATHSSILKGLCIVGKADEAVEHLKEMVRLGMKLDVKAYGIVVNEYCKMKEPDAAISLLMEMRMRGLKPSASSFNAVLSVLVENGDLERAINLLKQMPQIGCFPNFFSYNTVISSLCNVGGRMGETEELLRDMLRNGHDLDATLSSCLIKSYCEDGDLRRAIQVLYDTLDKSYIISLDSFSILVKELCAQGKTVDAEKIFEDMCIRCTILDIDSYRRVLDAHLCFCGKRMEEKENLFLYGFPSKKWEVSVPKVELLLELPEPALGINFARDAMQKMDWLSLLAAHSDAWLLSVAYFFGARFDKADRERLIDKINNIPTLVEVVSQTAEKEEDYESQGKDAKEAAKERLEDVYLKE</sequence>
<feature type="compositionally biased region" description="Basic and acidic residues" evidence="3">
    <location>
        <begin position="666"/>
        <end position="686"/>
    </location>
</feature>
<dbReference type="Proteomes" id="UP001457282">
    <property type="component" value="Unassembled WGS sequence"/>
</dbReference>
<feature type="repeat" description="PPR" evidence="2">
    <location>
        <begin position="436"/>
        <end position="471"/>
    </location>
</feature>
<dbReference type="NCBIfam" id="TIGR00756">
    <property type="entry name" value="PPR"/>
    <property type="match status" value="8"/>
</dbReference>
<organism evidence="5 6">
    <name type="scientific">Rubus argutus</name>
    <name type="common">Southern blackberry</name>
    <dbReference type="NCBI Taxonomy" id="59490"/>
    <lineage>
        <taxon>Eukaryota</taxon>
        <taxon>Viridiplantae</taxon>
        <taxon>Streptophyta</taxon>
        <taxon>Embryophyta</taxon>
        <taxon>Tracheophyta</taxon>
        <taxon>Spermatophyta</taxon>
        <taxon>Magnoliopsida</taxon>
        <taxon>eudicotyledons</taxon>
        <taxon>Gunneridae</taxon>
        <taxon>Pentapetalae</taxon>
        <taxon>rosids</taxon>
        <taxon>fabids</taxon>
        <taxon>Rosales</taxon>
        <taxon>Rosaceae</taxon>
        <taxon>Rosoideae</taxon>
        <taxon>Rosoideae incertae sedis</taxon>
        <taxon>Rubus</taxon>
    </lineage>
</organism>
<proteinExistence type="predicted"/>
<dbReference type="GO" id="GO:0006355">
    <property type="term" value="P:regulation of DNA-templated transcription"/>
    <property type="evidence" value="ECO:0007669"/>
    <property type="project" value="InterPro"/>
</dbReference>
<dbReference type="InterPro" id="IPR002885">
    <property type="entry name" value="PPR_rpt"/>
</dbReference>
<feature type="region of interest" description="Disordered" evidence="3">
    <location>
        <begin position="657"/>
        <end position="686"/>
    </location>
</feature>
<gene>
    <name evidence="5" type="ORF">M0R45_011700</name>
</gene>
<protein>
    <recommendedName>
        <fullName evidence="4">Alfin N-terminal domain-containing protein</fullName>
    </recommendedName>
</protein>
<comment type="caution">
    <text evidence="5">The sequence shown here is derived from an EMBL/GenBank/DDBJ whole genome shotgun (WGS) entry which is preliminary data.</text>
</comment>
<dbReference type="PROSITE" id="PS51375">
    <property type="entry name" value="PPR"/>
    <property type="match status" value="8"/>
</dbReference>
<reference evidence="5 6" key="1">
    <citation type="journal article" date="2023" name="G3 (Bethesda)">
        <title>A chromosome-length genome assembly and annotation of blackberry (Rubus argutus, cv. 'Hillquist').</title>
        <authorList>
            <person name="Bruna T."/>
            <person name="Aryal R."/>
            <person name="Dudchenko O."/>
            <person name="Sargent D.J."/>
            <person name="Mead D."/>
            <person name="Buti M."/>
            <person name="Cavallini A."/>
            <person name="Hytonen T."/>
            <person name="Andres J."/>
            <person name="Pham M."/>
            <person name="Weisz D."/>
            <person name="Mascagni F."/>
            <person name="Usai G."/>
            <person name="Natali L."/>
            <person name="Bassil N."/>
            <person name="Fernandez G.E."/>
            <person name="Lomsadze A."/>
            <person name="Armour M."/>
            <person name="Olukolu B."/>
            <person name="Poorten T."/>
            <person name="Britton C."/>
            <person name="Davik J."/>
            <person name="Ashrafi H."/>
            <person name="Aiden E.L."/>
            <person name="Borodovsky M."/>
            <person name="Worthington M."/>
        </authorList>
    </citation>
    <scope>NUCLEOTIDE SEQUENCE [LARGE SCALE GENOMIC DNA]</scope>
    <source>
        <strain evidence="5">PI 553951</strain>
    </source>
</reference>
<evidence type="ECO:0000256" key="2">
    <source>
        <dbReference type="PROSITE-ProRule" id="PRU00708"/>
    </source>
</evidence>
<dbReference type="EMBL" id="JBEDUW010000002">
    <property type="protein sequence ID" value="KAK9946225.1"/>
    <property type="molecule type" value="Genomic_DNA"/>
</dbReference>
<dbReference type="InterPro" id="IPR011990">
    <property type="entry name" value="TPR-like_helical_dom_sf"/>
</dbReference>
<dbReference type="InterPro" id="IPR021998">
    <property type="entry name" value="Alfin_N"/>
</dbReference>
<evidence type="ECO:0000256" key="1">
    <source>
        <dbReference type="ARBA" id="ARBA00022737"/>
    </source>
</evidence>
<keyword evidence="1" id="KW-0677">Repeat</keyword>
<dbReference type="AlphaFoldDB" id="A0AAW1YCF1"/>
<feature type="repeat" description="PPR" evidence="2">
    <location>
        <begin position="193"/>
        <end position="223"/>
    </location>
</feature>
<feature type="repeat" description="PPR" evidence="2">
    <location>
        <begin position="331"/>
        <end position="365"/>
    </location>
</feature>
<feature type="repeat" description="PPR" evidence="2">
    <location>
        <begin position="296"/>
        <end position="330"/>
    </location>
</feature>
<keyword evidence="6" id="KW-1185">Reference proteome</keyword>
<accession>A0AAW1YCF1</accession>
<dbReference type="Gene3D" id="1.25.40.10">
    <property type="entry name" value="Tetratricopeptide repeat domain"/>
    <property type="match status" value="4"/>
</dbReference>
<evidence type="ECO:0000256" key="3">
    <source>
        <dbReference type="SAM" id="MobiDB-lite"/>
    </source>
</evidence>
<dbReference type="GO" id="GO:0042393">
    <property type="term" value="F:histone binding"/>
    <property type="evidence" value="ECO:0007669"/>
    <property type="project" value="InterPro"/>
</dbReference>
<dbReference type="Pfam" id="PF13041">
    <property type="entry name" value="PPR_2"/>
    <property type="match status" value="3"/>
</dbReference>
<evidence type="ECO:0000259" key="4">
    <source>
        <dbReference type="Pfam" id="PF12165"/>
    </source>
</evidence>
<name>A0AAW1YCF1_RUBAR</name>
<feature type="repeat" description="PPR" evidence="2">
    <location>
        <begin position="225"/>
        <end position="260"/>
    </location>
</feature>
<feature type="repeat" description="PPR" evidence="2">
    <location>
        <begin position="401"/>
        <end position="435"/>
    </location>
</feature>
<evidence type="ECO:0000313" key="5">
    <source>
        <dbReference type="EMBL" id="KAK9946225.1"/>
    </source>
</evidence>
<evidence type="ECO:0000313" key="6">
    <source>
        <dbReference type="Proteomes" id="UP001457282"/>
    </source>
</evidence>
<dbReference type="SUPFAM" id="SSF81901">
    <property type="entry name" value="HCP-like"/>
    <property type="match status" value="1"/>
</dbReference>
<feature type="repeat" description="PPR" evidence="2">
    <location>
        <begin position="366"/>
        <end position="400"/>
    </location>
</feature>
<dbReference type="PANTHER" id="PTHR45613:SF207">
    <property type="entry name" value="OS08G0300700 PROTEIN"/>
    <property type="match status" value="1"/>
</dbReference>
<dbReference type="Pfam" id="PF01535">
    <property type="entry name" value="PPR"/>
    <property type="match status" value="4"/>
</dbReference>